<comment type="similarity">
    <text evidence="2">Belongs to the MCM family.</text>
</comment>
<dbReference type="Pfam" id="PF17207">
    <property type="entry name" value="MCM_OB"/>
    <property type="match status" value="1"/>
</dbReference>
<dbReference type="Proteomes" id="UP001472677">
    <property type="component" value="Unassembled WGS sequence"/>
</dbReference>
<feature type="compositionally biased region" description="Basic and acidic residues" evidence="17">
    <location>
        <begin position="97"/>
        <end position="118"/>
    </location>
</feature>
<keyword evidence="12" id="KW-0067">ATP-binding</keyword>
<evidence type="ECO:0000256" key="7">
    <source>
        <dbReference type="ARBA" id="ARBA00022741"/>
    </source>
</evidence>
<evidence type="ECO:0000313" key="19">
    <source>
        <dbReference type="EMBL" id="KAK8572650.1"/>
    </source>
</evidence>
<evidence type="ECO:0000256" key="5">
    <source>
        <dbReference type="ARBA" id="ARBA00022705"/>
    </source>
</evidence>
<name>A0ABR2F6K8_9ROSI</name>
<evidence type="ECO:0000256" key="14">
    <source>
        <dbReference type="ARBA" id="ARBA00023242"/>
    </source>
</evidence>
<dbReference type="InterPro" id="IPR027925">
    <property type="entry name" value="MCM_N"/>
</dbReference>
<dbReference type="PRINTS" id="PR01657">
    <property type="entry name" value="MCMFAMILY"/>
</dbReference>
<reference evidence="19 20" key="1">
    <citation type="journal article" date="2024" name="G3 (Bethesda)">
        <title>Genome assembly of Hibiscus sabdariffa L. provides insights into metabolisms of medicinal natural products.</title>
        <authorList>
            <person name="Kim T."/>
        </authorList>
    </citation>
    <scope>NUCLEOTIDE SEQUENCE [LARGE SCALE GENOMIC DNA]</scope>
    <source>
        <strain evidence="19">TK-2024</strain>
        <tissue evidence="19">Old leaves</tissue>
    </source>
</reference>
<comment type="subcellular location">
    <subcellularLocation>
        <location evidence="1">Nucleus</location>
    </subcellularLocation>
</comment>
<dbReference type="Pfam" id="PF00493">
    <property type="entry name" value="MCM"/>
    <property type="match status" value="1"/>
</dbReference>
<evidence type="ECO:0000256" key="13">
    <source>
        <dbReference type="ARBA" id="ARBA00023125"/>
    </source>
</evidence>
<dbReference type="InterPro" id="IPR033762">
    <property type="entry name" value="MCM_OB"/>
</dbReference>
<protein>
    <recommendedName>
        <fullName evidence="4">DNA replication licensing factor MCM2</fullName>
        <ecNumber evidence="3">3.6.4.12</ecNumber>
    </recommendedName>
</protein>
<keyword evidence="20" id="KW-1185">Reference proteome</keyword>
<keyword evidence="15" id="KW-0131">Cell cycle</keyword>
<dbReference type="Pfam" id="PF23669">
    <property type="entry name" value="WHD_MCM2"/>
    <property type="match status" value="1"/>
</dbReference>
<sequence length="969" mass="110413">MAGEDSGNPFPSTPESPTSAGFNTDQLPADSSHSSDEEEAAVDPEIIRDEVDVVDEEEDDGEDLYNDNFMDDYRRMDGHDQYESVGLDESMEDERDLDQIMQDRRAAELELDTRDARLSSRKLPQLLHDQDTDDDNYRPSKRPRADFRPPTTPRSHDDTDGMQSSPGRSQQGHSRDDVPMTDRTDDYPYEDDDDEQGEFEMYRVQGTLREWVTRDEVRRFIFKKFRDFILTYVNPKNQHGDIEYVRLMNEMVSANKCSLEIDYKQFISVHPNIAIWLADAPQSVLEVMEDVAQRVVFDLHPNYRNIHQKIYVRITNLPIYDQIRDIRQIHLNTMVRIGGVVTRRSGVFPQLQQVKYDCNKCGSILGPFFQNSYSEVKVGSCPECQSKGPFTVNVEQTVYRNYQKLTLQESPGTVPAGRLPRYKEVILLNDLIDCARPGEEIEVTGIYTNNFDMSLNTKNGFPVFATVIEANYVTKKQDLFSAYKLTQEDKEDIERLAKDPQIGERIIKSIAPSIYGHEDIKTAIALAMFGGQEKNVEGKHRLRGDINVLLLGDPGTAKSQFLKYVEKTGQRAVYTTGKGASAVGLTAAVHKDPVTREWTLEGGALVLADKGICLIDEFDKMNDQDRVSIHEAMEQQSISISKAGIVTSLQARCSVIAAANPIGGRYDSSKTFSQNVELTDPIVSRFDILCVVKDVVDPVTDEMLAQFVVDSHFRSQPKGANMDDKAFSESQEDTRASAGTDSKILSQELLRKYITYAKLNVFPRFHEKDMAKLTKVYADLRKESSRGQGVPIAVRHIESMIRMSEAHARMHLRQYVTEEDVDMAIRVLLESFISTQKFGVQKALRKAKKADYFRKNEICICHNEAEKNLKCNMQSFRQYITFKKDYHGLLLALLREIVNNAMRFEEILSGSAARLNYVDVKVADLQAKAEEYEITNLEAFFSSSEFKAFYELDEQRQVIRHHLVDDDKS</sequence>
<feature type="domain" description="MCM C-terminal AAA(+) ATPase" evidence="18">
    <location>
        <begin position="502"/>
        <end position="708"/>
    </location>
</feature>
<dbReference type="Gene3D" id="2.40.50.140">
    <property type="entry name" value="Nucleic acid-binding proteins"/>
    <property type="match status" value="1"/>
</dbReference>
<evidence type="ECO:0000256" key="9">
    <source>
        <dbReference type="ARBA" id="ARBA00022801"/>
    </source>
</evidence>
<dbReference type="InterPro" id="IPR012340">
    <property type="entry name" value="NA-bd_OB-fold"/>
</dbReference>
<feature type="compositionally biased region" description="Acidic residues" evidence="17">
    <location>
        <begin position="187"/>
        <end position="198"/>
    </location>
</feature>
<dbReference type="EMBL" id="JBBPBM010000008">
    <property type="protein sequence ID" value="KAK8572650.1"/>
    <property type="molecule type" value="Genomic_DNA"/>
</dbReference>
<dbReference type="SUPFAM" id="SSF50249">
    <property type="entry name" value="Nucleic acid-binding proteins"/>
    <property type="match status" value="1"/>
</dbReference>
<evidence type="ECO:0000256" key="2">
    <source>
        <dbReference type="ARBA" id="ARBA00008010"/>
    </source>
</evidence>
<dbReference type="Gene3D" id="2.20.28.10">
    <property type="match status" value="1"/>
</dbReference>
<dbReference type="PANTHER" id="PTHR11630">
    <property type="entry name" value="DNA REPLICATION LICENSING FACTOR MCM FAMILY MEMBER"/>
    <property type="match status" value="1"/>
</dbReference>
<dbReference type="Pfam" id="PF12619">
    <property type="entry name" value="MCM2_N"/>
    <property type="match status" value="1"/>
</dbReference>
<evidence type="ECO:0000256" key="12">
    <source>
        <dbReference type="ARBA" id="ARBA00022840"/>
    </source>
</evidence>
<feature type="region of interest" description="Disordered" evidence="17">
    <location>
        <begin position="1"/>
        <end position="198"/>
    </location>
</feature>
<dbReference type="Gene3D" id="3.40.50.300">
    <property type="entry name" value="P-loop containing nucleotide triphosphate hydrolases"/>
    <property type="match status" value="1"/>
</dbReference>
<dbReference type="EC" id="3.6.4.12" evidence="3"/>
<evidence type="ECO:0000256" key="6">
    <source>
        <dbReference type="ARBA" id="ARBA00022723"/>
    </source>
</evidence>
<organism evidence="19 20">
    <name type="scientific">Hibiscus sabdariffa</name>
    <name type="common">roselle</name>
    <dbReference type="NCBI Taxonomy" id="183260"/>
    <lineage>
        <taxon>Eukaryota</taxon>
        <taxon>Viridiplantae</taxon>
        <taxon>Streptophyta</taxon>
        <taxon>Embryophyta</taxon>
        <taxon>Tracheophyta</taxon>
        <taxon>Spermatophyta</taxon>
        <taxon>Magnoliopsida</taxon>
        <taxon>eudicotyledons</taxon>
        <taxon>Gunneridae</taxon>
        <taxon>Pentapetalae</taxon>
        <taxon>rosids</taxon>
        <taxon>malvids</taxon>
        <taxon>Malvales</taxon>
        <taxon>Malvaceae</taxon>
        <taxon>Malvoideae</taxon>
        <taxon>Hibiscus</taxon>
    </lineage>
</organism>
<evidence type="ECO:0000256" key="10">
    <source>
        <dbReference type="ARBA" id="ARBA00022806"/>
    </source>
</evidence>
<keyword evidence="14" id="KW-0539">Nucleus</keyword>
<dbReference type="PRINTS" id="PR01658">
    <property type="entry name" value="MCMPROTEIN2"/>
</dbReference>
<keyword evidence="6" id="KW-0479">Metal-binding</keyword>
<evidence type="ECO:0000313" key="20">
    <source>
        <dbReference type="Proteomes" id="UP001472677"/>
    </source>
</evidence>
<keyword evidence="10" id="KW-0347">Helicase</keyword>
<keyword evidence="7" id="KW-0547">Nucleotide-binding</keyword>
<accession>A0ABR2F6K8</accession>
<comment type="catalytic activity">
    <reaction evidence="16">
        <text>ATP + H2O = ADP + phosphate + H(+)</text>
        <dbReference type="Rhea" id="RHEA:13065"/>
        <dbReference type="ChEBI" id="CHEBI:15377"/>
        <dbReference type="ChEBI" id="CHEBI:15378"/>
        <dbReference type="ChEBI" id="CHEBI:30616"/>
        <dbReference type="ChEBI" id="CHEBI:43474"/>
        <dbReference type="ChEBI" id="CHEBI:456216"/>
        <dbReference type="EC" id="3.6.4.12"/>
    </reaction>
</comment>
<feature type="compositionally biased region" description="Basic and acidic residues" evidence="17">
    <location>
        <begin position="71"/>
        <end position="82"/>
    </location>
</feature>
<feature type="compositionally biased region" description="Basic and acidic residues" evidence="17">
    <location>
        <begin position="721"/>
        <end position="735"/>
    </location>
</feature>
<dbReference type="InterPro" id="IPR018525">
    <property type="entry name" value="MCM_CS"/>
</dbReference>
<evidence type="ECO:0000256" key="17">
    <source>
        <dbReference type="SAM" id="MobiDB-lite"/>
    </source>
</evidence>
<feature type="compositionally biased region" description="Polar residues" evidence="17">
    <location>
        <begin position="161"/>
        <end position="172"/>
    </location>
</feature>
<dbReference type="InterPro" id="IPR031327">
    <property type="entry name" value="MCM"/>
</dbReference>
<dbReference type="PANTHER" id="PTHR11630:SF44">
    <property type="entry name" value="DNA REPLICATION LICENSING FACTOR MCM2"/>
    <property type="match status" value="1"/>
</dbReference>
<dbReference type="InterPro" id="IPR008045">
    <property type="entry name" value="MCM2"/>
</dbReference>
<dbReference type="Gene3D" id="3.30.1640.10">
    <property type="entry name" value="mini-chromosome maintenance (MCM) complex, chain A, domain 1"/>
    <property type="match status" value="1"/>
</dbReference>
<evidence type="ECO:0000256" key="11">
    <source>
        <dbReference type="ARBA" id="ARBA00022833"/>
    </source>
</evidence>
<evidence type="ECO:0000256" key="15">
    <source>
        <dbReference type="ARBA" id="ARBA00023306"/>
    </source>
</evidence>
<proteinExistence type="inferred from homology"/>
<dbReference type="Pfam" id="PF17855">
    <property type="entry name" value="MCM_lid"/>
    <property type="match status" value="1"/>
</dbReference>
<dbReference type="InterPro" id="IPR027417">
    <property type="entry name" value="P-loop_NTPase"/>
</dbReference>
<dbReference type="PROSITE" id="PS50051">
    <property type="entry name" value="MCM_2"/>
    <property type="match status" value="1"/>
</dbReference>
<dbReference type="SUPFAM" id="SSF52540">
    <property type="entry name" value="P-loop containing nucleoside triphosphate hydrolases"/>
    <property type="match status" value="1"/>
</dbReference>
<dbReference type="CDD" id="cd17753">
    <property type="entry name" value="MCM2"/>
    <property type="match status" value="1"/>
</dbReference>
<evidence type="ECO:0000256" key="1">
    <source>
        <dbReference type="ARBA" id="ARBA00004123"/>
    </source>
</evidence>
<keyword evidence="8" id="KW-0863">Zinc-finger</keyword>
<keyword evidence="13" id="KW-0238">DNA-binding</keyword>
<dbReference type="InterPro" id="IPR001208">
    <property type="entry name" value="MCM_dom"/>
</dbReference>
<dbReference type="Pfam" id="PF14551">
    <property type="entry name" value="MCM_N"/>
    <property type="match status" value="1"/>
</dbReference>
<keyword evidence="9" id="KW-0378">Hydrolase</keyword>
<keyword evidence="11" id="KW-0862">Zinc</keyword>
<feature type="compositionally biased region" description="Basic and acidic residues" evidence="17">
    <location>
        <begin position="135"/>
        <end position="147"/>
    </location>
</feature>
<evidence type="ECO:0000256" key="3">
    <source>
        <dbReference type="ARBA" id="ARBA00012551"/>
    </source>
</evidence>
<dbReference type="SMART" id="SM00350">
    <property type="entry name" value="MCM"/>
    <property type="match status" value="1"/>
</dbReference>
<evidence type="ECO:0000259" key="18">
    <source>
        <dbReference type="PROSITE" id="PS50051"/>
    </source>
</evidence>
<gene>
    <name evidence="19" type="ORF">V6N12_028697</name>
</gene>
<feature type="compositionally biased region" description="Polar residues" evidence="17">
    <location>
        <begin position="9"/>
        <end position="26"/>
    </location>
</feature>
<feature type="compositionally biased region" description="Basic and acidic residues" evidence="17">
    <location>
        <begin position="173"/>
        <end position="186"/>
    </location>
</feature>
<dbReference type="InterPro" id="IPR059098">
    <property type="entry name" value="WHD_MCM2"/>
</dbReference>
<evidence type="ECO:0000256" key="16">
    <source>
        <dbReference type="ARBA" id="ARBA00047995"/>
    </source>
</evidence>
<dbReference type="PROSITE" id="PS00847">
    <property type="entry name" value="MCM_1"/>
    <property type="match status" value="1"/>
</dbReference>
<feature type="region of interest" description="Disordered" evidence="17">
    <location>
        <begin position="719"/>
        <end position="738"/>
    </location>
</feature>
<feature type="compositionally biased region" description="Acidic residues" evidence="17">
    <location>
        <begin position="52"/>
        <end position="65"/>
    </location>
</feature>
<evidence type="ECO:0000256" key="8">
    <source>
        <dbReference type="ARBA" id="ARBA00022771"/>
    </source>
</evidence>
<keyword evidence="5" id="KW-0235">DNA replication</keyword>
<evidence type="ECO:0000256" key="4">
    <source>
        <dbReference type="ARBA" id="ARBA00018925"/>
    </source>
</evidence>
<dbReference type="InterPro" id="IPR041562">
    <property type="entry name" value="MCM_lid"/>
</dbReference>
<comment type="caution">
    <text evidence="19">The sequence shown here is derived from an EMBL/GenBank/DDBJ whole genome shotgun (WGS) entry which is preliminary data.</text>
</comment>